<dbReference type="AlphaFoldDB" id="A0A7J2U6B4"/>
<proteinExistence type="predicted"/>
<dbReference type="GO" id="GO:0006529">
    <property type="term" value="P:asparagine biosynthetic process"/>
    <property type="evidence" value="ECO:0007669"/>
    <property type="project" value="InterPro"/>
</dbReference>
<feature type="domain" description="Asparagine synthetase" evidence="1">
    <location>
        <begin position="34"/>
        <end position="161"/>
    </location>
</feature>
<evidence type="ECO:0000313" key="2">
    <source>
        <dbReference type="EMBL" id="HEM67823.1"/>
    </source>
</evidence>
<dbReference type="InterPro" id="IPR001962">
    <property type="entry name" value="Asn_synthase"/>
</dbReference>
<accession>A0A7J2U6B4</accession>
<dbReference type="InterPro" id="IPR014729">
    <property type="entry name" value="Rossmann-like_a/b/a_fold"/>
</dbReference>
<dbReference type="Pfam" id="PF00733">
    <property type="entry name" value="Asn_synthase"/>
    <property type="match status" value="1"/>
</dbReference>
<evidence type="ECO:0000259" key="1">
    <source>
        <dbReference type="Pfam" id="PF00733"/>
    </source>
</evidence>
<reference evidence="2" key="1">
    <citation type="journal article" date="2020" name="mSystems">
        <title>Genome- and Community-Level Interaction Insights into Carbon Utilization and Element Cycling Functions of Hydrothermarchaeota in Hydrothermal Sediment.</title>
        <authorList>
            <person name="Zhou Z."/>
            <person name="Liu Y."/>
            <person name="Xu W."/>
            <person name="Pan J."/>
            <person name="Luo Z.H."/>
            <person name="Li M."/>
        </authorList>
    </citation>
    <scope>NUCLEOTIDE SEQUENCE [LARGE SCALE GENOMIC DNA]</scope>
    <source>
        <strain evidence="2">SpSt-125</strain>
    </source>
</reference>
<name>A0A7J2U6B4_9CREN</name>
<dbReference type="CDD" id="cd01991">
    <property type="entry name" value="Asn_synthase_B_C"/>
    <property type="match status" value="1"/>
</dbReference>
<protein>
    <recommendedName>
        <fullName evidence="1">Asparagine synthetase domain-containing protein</fullName>
    </recommendedName>
</protein>
<gene>
    <name evidence="2" type="ORF">ENO26_09735</name>
</gene>
<dbReference type="SUPFAM" id="SSF52402">
    <property type="entry name" value="Adenine nucleotide alpha hydrolases-like"/>
    <property type="match status" value="1"/>
</dbReference>
<dbReference type="Gene3D" id="3.40.50.620">
    <property type="entry name" value="HUPs"/>
    <property type="match status" value="1"/>
</dbReference>
<sequence length="256" mass="28773">MQHTDFMRISITCSAFEDVLIRALMSYINSSSCDCIALSAGIDTSLIAIIAKLSGLKIRGLYTFFKDGIPRDLVYVNYLSKVLNIPVTFIPIDLEYVKNVLKDVYSCIDGKAYHELCIELRNDVVFYTTLMKAKEFGCKCIYTGSGGDELFAGYSFMLWLHENEIEVYREKWGISGRYPELEIANCLDIKAVAPYLSKKVQEIALQIPAKCLRGECFEGKRILRNIINKFGYEFVGERIKAPAEAGAGTDSICITP</sequence>
<dbReference type="GO" id="GO:0004066">
    <property type="term" value="F:asparagine synthase (glutamine-hydrolyzing) activity"/>
    <property type="evidence" value="ECO:0007669"/>
    <property type="project" value="InterPro"/>
</dbReference>
<comment type="caution">
    <text evidence="2">The sequence shown here is derived from an EMBL/GenBank/DDBJ whole genome shotgun (WGS) entry which is preliminary data.</text>
</comment>
<dbReference type="EMBL" id="DSEU01000069">
    <property type="protein sequence ID" value="HEM67823.1"/>
    <property type="molecule type" value="Genomic_DNA"/>
</dbReference>
<organism evidence="2">
    <name type="scientific">Ignisphaera aggregans</name>
    <dbReference type="NCBI Taxonomy" id="334771"/>
    <lineage>
        <taxon>Archaea</taxon>
        <taxon>Thermoproteota</taxon>
        <taxon>Thermoprotei</taxon>
        <taxon>Desulfurococcales</taxon>
        <taxon>Desulfurococcaceae</taxon>
        <taxon>Ignisphaera</taxon>
    </lineage>
</organism>